<gene>
    <name evidence="2" type="ORF">PAL_GLEAN10003244</name>
</gene>
<feature type="compositionally biased region" description="Pro residues" evidence="1">
    <location>
        <begin position="82"/>
        <end position="95"/>
    </location>
</feature>
<accession>L5JWR3</accession>
<proteinExistence type="predicted"/>
<organism evidence="2 3">
    <name type="scientific">Pteropus alecto</name>
    <name type="common">Black flying fox</name>
    <dbReference type="NCBI Taxonomy" id="9402"/>
    <lineage>
        <taxon>Eukaryota</taxon>
        <taxon>Metazoa</taxon>
        <taxon>Chordata</taxon>
        <taxon>Craniata</taxon>
        <taxon>Vertebrata</taxon>
        <taxon>Euteleostomi</taxon>
        <taxon>Mammalia</taxon>
        <taxon>Eutheria</taxon>
        <taxon>Laurasiatheria</taxon>
        <taxon>Chiroptera</taxon>
        <taxon>Yinpterochiroptera</taxon>
        <taxon>Pteropodoidea</taxon>
        <taxon>Pteropodidae</taxon>
        <taxon>Pteropodinae</taxon>
        <taxon>Pteropus</taxon>
    </lineage>
</organism>
<evidence type="ECO:0000313" key="3">
    <source>
        <dbReference type="Proteomes" id="UP000010552"/>
    </source>
</evidence>
<keyword evidence="3" id="KW-1185">Reference proteome</keyword>
<feature type="region of interest" description="Disordered" evidence="1">
    <location>
        <begin position="115"/>
        <end position="162"/>
    </location>
</feature>
<dbReference type="EMBL" id="KB031117">
    <property type="protein sequence ID" value="ELK02906.1"/>
    <property type="molecule type" value="Genomic_DNA"/>
</dbReference>
<sequence length="162" mass="17670">MTRLCRGRDRSKLGVELRPQPLAHVATAAALTLTLPTRQRLGCATALAAAFPASLRPHLVPQALCFSFSRSSAERFRSSQLPTPPPPDLSAAPPAPLLEGLSSLCPVRAWWRRTSQTAPQRKSPKLDHQGERLSFVAASAASSPRKAKRGSQWQRRVTSGWM</sequence>
<protein>
    <submittedName>
        <fullName evidence="2">Uncharacterized protein</fullName>
    </submittedName>
</protein>
<dbReference type="InParanoid" id="L5JWR3"/>
<feature type="compositionally biased region" description="Polar residues" evidence="1">
    <location>
        <begin position="151"/>
        <end position="162"/>
    </location>
</feature>
<feature type="region of interest" description="Disordered" evidence="1">
    <location>
        <begin position="76"/>
        <end position="95"/>
    </location>
</feature>
<dbReference type="Proteomes" id="UP000010552">
    <property type="component" value="Unassembled WGS sequence"/>
</dbReference>
<dbReference type="AlphaFoldDB" id="L5JWR3"/>
<name>L5JWR3_PTEAL</name>
<reference evidence="3" key="1">
    <citation type="journal article" date="2013" name="Science">
        <title>Comparative analysis of bat genomes provides insight into the evolution of flight and immunity.</title>
        <authorList>
            <person name="Zhang G."/>
            <person name="Cowled C."/>
            <person name="Shi Z."/>
            <person name="Huang Z."/>
            <person name="Bishop-Lilly K.A."/>
            <person name="Fang X."/>
            <person name="Wynne J.W."/>
            <person name="Xiong Z."/>
            <person name="Baker M.L."/>
            <person name="Zhao W."/>
            <person name="Tachedjian M."/>
            <person name="Zhu Y."/>
            <person name="Zhou P."/>
            <person name="Jiang X."/>
            <person name="Ng J."/>
            <person name="Yang L."/>
            <person name="Wu L."/>
            <person name="Xiao J."/>
            <person name="Feng Y."/>
            <person name="Chen Y."/>
            <person name="Sun X."/>
            <person name="Zhang Y."/>
            <person name="Marsh G.A."/>
            <person name="Crameri G."/>
            <person name="Broder C.C."/>
            <person name="Frey K.G."/>
            <person name="Wang L.F."/>
            <person name="Wang J."/>
        </authorList>
    </citation>
    <scope>NUCLEOTIDE SEQUENCE [LARGE SCALE GENOMIC DNA]</scope>
</reference>
<evidence type="ECO:0000313" key="2">
    <source>
        <dbReference type="EMBL" id="ELK02906.1"/>
    </source>
</evidence>
<evidence type="ECO:0000256" key="1">
    <source>
        <dbReference type="SAM" id="MobiDB-lite"/>
    </source>
</evidence>